<evidence type="ECO:0000313" key="5">
    <source>
        <dbReference type="EMBL" id="MBR7677013.1"/>
    </source>
</evidence>
<accession>A0A8T4J1Z3</accession>
<gene>
    <name evidence="5" type="ORF">KDA82_29245</name>
</gene>
<dbReference type="InterPro" id="IPR036390">
    <property type="entry name" value="WH_DNA-bd_sf"/>
</dbReference>
<dbReference type="Gene3D" id="3.40.47.10">
    <property type="match status" value="1"/>
</dbReference>
<dbReference type="GO" id="GO:0006635">
    <property type="term" value="P:fatty acid beta-oxidation"/>
    <property type="evidence" value="ECO:0007669"/>
    <property type="project" value="TreeGrafter"/>
</dbReference>
<evidence type="ECO:0000313" key="6">
    <source>
        <dbReference type="Proteomes" id="UP000675554"/>
    </source>
</evidence>
<dbReference type="SMART" id="SM00895">
    <property type="entry name" value="FCD"/>
    <property type="match status" value="1"/>
</dbReference>
<evidence type="ECO:0000256" key="3">
    <source>
        <dbReference type="ARBA" id="ARBA00023163"/>
    </source>
</evidence>
<dbReference type="Gene3D" id="1.10.10.10">
    <property type="entry name" value="Winged helix-like DNA-binding domain superfamily/Winged helix DNA-binding domain"/>
    <property type="match status" value="1"/>
</dbReference>
<protein>
    <submittedName>
        <fullName evidence="5">GntR family transcriptional regulator</fullName>
    </submittedName>
</protein>
<sequence>MTADTALGLSELAADRALLGRTSTAERVAGVLRERIAQGLFRPGVRLSEERIGGALGVSRNTLRESFRLLTHERLLVHRLNKGTFVRVLTAADIVDIYRVRRLVECAAVRGLDAAPYRLTDVAAAVRYGEESAARGDWKGCSTANIRFHQALAGLAESDRTDDLMRGVLAELRLAFHVMDDPRRFHEPYLTRNREILNTLEAGDAATAERLGLTPLLRLVSFARDGVPARTMGLGPVGATRGALERAGLSLDDMDLIELNEAFAAQVLACTRALGLTEKDHEERVNVNGSGISLGHPVGATGARILATLAGEVRRREARYALETMCIGGGQGLAAVFERVTG</sequence>
<dbReference type="Pfam" id="PF02803">
    <property type="entry name" value="Thiolase_C"/>
    <property type="match status" value="1"/>
</dbReference>
<dbReference type="SUPFAM" id="SSF46785">
    <property type="entry name" value="Winged helix' DNA-binding domain"/>
    <property type="match status" value="1"/>
</dbReference>
<keyword evidence="3" id="KW-0804">Transcription</keyword>
<dbReference type="SUPFAM" id="SSF48008">
    <property type="entry name" value="GntR ligand-binding domain-like"/>
    <property type="match status" value="1"/>
</dbReference>
<dbReference type="PANTHER" id="PTHR43853">
    <property type="entry name" value="3-KETOACYL-COA THIOLASE, PEROXISOMAL"/>
    <property type="match status" value="1"/>
</dbReference>
<keyword evidence="6" id="KW-1185">Reference proteome</keyword>
<dbReference type="InterPro" id="IPR050215">
    <property type="entry name" value="Thiolase-like_sf_Thiolase"/>
</dbReference>
<dbReference type="Pfam" id="PF07729">
    <property type="entry name" value="FCD"/>
    <property type="match status" value="1"/>
</dbReference>
<keyword evidence="2" id="KW-0238">DNA-binding</keyword>
<evidence type="ECO:0000259" key="4">
    <source>
        <dbReference type="PROSITE" id="PS50949"/>
    </source>
</evidence>
<dbReference type="EMBL" id="JAGSMN010000804">
    <property type="protein sequence ID" value="MBR7677013.1"/>
    <property type="molecule type" value="Genomic_DNA"/>
</dbReference>
<evidence type="ECO:0000256" key="2">
    <source>
        <dbReference type="ARBA" id="ARBA00023125"/>
    </source>
</evidence>
<dbReference type="CDD" id="cd07377">
    <property type="entry name" value="WHTH_GntR"/>
    <property type="match status" value="1"/>
</dbReference>
<dbReference type="InterPro" id="IPR000524">
    <property type="entry name" value="Tscrpt_reg_HTH_GntR"/>
</dbReference>
<dbReference type="InterPro" id="IPR036388">
    <property type="entry name" value="WH-like_DNA-bd_sf"/>
</dbReference>
<dbReference type="SUPFAM" id="SSF53901">
    <property type="entry name" value="Thiolase-like"/>
    <property type="match status" value="1"/>
</dbReference>
<dbReference type="AlphaFoldDB" id="A0A8T4J1Z3"/>
<dbReference type="GO" id="GO:0003988">
    <property type="term" value="F:acetyl-CoA C-acyltransferase activity"/>
    <property type="evidence" value="ECO:0007669"/>
    <property type="project" value="TreeGrafter"/>
</dbReference>
<dbReference type="Proteomes" id="UP000675554">
    <property type="component" value="Unassembled WGS sequence"/>
</dbReference>
<dbReference type="GO" id="GO:0003677">
    <property type="term" value="F:DNA binding"/>
    <property type="evidence" value="ECO:0007669"/>
    <property type="project" value="UniProtKB-KW"/>
</dbReference>
<reference evidence="5" key="1">
    <citation type="submission" date="2021-04" db="EMBL/GenBank/DDBJ databases">
        <title>Sequencing of actinobacteria type strains.</title>
        <authorList>
            <person name="Nguyen G.-S."/>
            <person name="Wentzel A."/>
        </authorList>
    </citation>
    <scope>NUCLEOTIDE SEQUENCE</scope>
    <source>
        <strain evidence="5">DSM 42095</strain>
    </source>
</reference>
<dbReference type="SMART" id="SM00345">
    <property type="entry name" value="HTH_GNTR"/>
    <property type="match status" value="1"/>
</dbReference>
<organism evidence="5 6">
    <name type="scientific">Streptomyces daliensis</name>
    <dbReference type="NCBI Taxonomy" id="299421"/>
    <lineage>
        <taxon>Bacteria</taxon>
        <taxon>Bacillati</taxon>
        <taxon>Actinomycetota</taxon>
        <taxon>Actinomycetes</taxon>
        <taxon>Kitasatosporales</taxon>
        <taxon>Streptomycetaceae</taxon>
        <taxon>Streptomyces</taxon>
    </lineage>
</organism>
<evidence type="ECO:0000256" key="1">
    <source>
        <dbReference type="ARBA" id="ARBA00023015"/>
    </source>
</evidence>
<dbReference type="InterPro" id="IPR020617">
    <property type="entry name" value="Thiolase_C"/>
</dbReference>
<feature type="domain" description="HTH gntR-type" evidence="4">
    <location>
        <begin position="22"/>
        <end position="89"/>
    </location>
</feature>
<dbReference type="GO" id="GO:0010124">
    <property type="term" value="P:phenylacetate catabolic process"/>
    <property type="evidence" value="ECO:0007669"/>
    <property type="project" value="TreeGrafter"/>
</dbReference>
<dbReference type="Pfam" id="PF00392">
    <property type="entry name" value="GntR"/>
    <property type="match status" value="1"/>
</dbReference>
<proteinExistence type="predicted"/>
<dbReference type="GO" id="GO:0003700">
    <property type="term" value="F:DNA-binding transcription factor activity"/>
    <property type="evidence" value="ECO:0007669"/>
    <property type="project" value="InterPro"/>
</dbReference>
<dbReference type="InterPro" id="IPR008920">
    <property type="entry name" value="TF_FadR/GntR_C"/>
</dbReference>
<dbReference type="PANTHER" id="PTHR43853:SF2">
    <property type="entry name" value="3-OXOADIPYL-COA_3-OXO-5,6-DEHYDROSUBERYL-COA THIOLASE"/>
    <property type="match status" value="1"/>
</dbReference>
<dbReference type="PROSITE" id="PS50949">
    <property type="entry name" value="HTH_GNTR"/>
    <property type="match status" value="1"/>
</dbReference>
<dbReference type="InterPro" id="IPR011711">
    <property type="entry name" value="GntR_C"/>
</dbReference>
<comment type="caution">
    <text evidence="5">The sequence shown here is derived from an EMBL/GenBank/DDBJ whole genome shotgun (WGS) entry which is preliminary data.</text>
</comment>
<keyword evidence="1" id="KW-0805">Transcription regulation</keyword>
<name>A0A8T4J1Z3_9ACTN</name>
<dbReference type="InterPro" id="IPR016039">
    <property type="entry name" value="Thiolase-like"/>
</dbReference>